<evidence type="ECO:0000256" key="1">
    <source>
        <dbReference type="SAM" id="MobiDB-lite"/>
    </source>
</evidence>
<proteinExistence type="predicted"/>
<feature type="compositionally biased region" description="Polar residues" evidence="1">
    <location>
        <begin position="14"/>
        <end position="39"/>
    </location>
</feature>
<evidence type="ECO:0000313" key="3">
    <source>
        <dbReference type="Proteomes" id="UP000269396"/>
    </source>
</evidence>
<feature type="region of interest" description="Disordered" evidence="1">
    <location>
        <begin position="1"/>
        <end position="39"/>
    </location>
</feature>
<protein>
    <submittedName>
        <fullName evidence="2">Uncharacterized protein</fullName>
    </submittedName>
</protein>
<name>A0A183NQ37_9TREM</name>
<reference evidence="2 3" key="1">
    <citation type="submission" date="2018-11" db="EMBL/GenBank/DDBJ databases">
        <authorList>
            <consortium name="Pathogen Informatics"/>
        </authorList>
    </citation>
    <scope>NUCLEOTIDE SEQUENCE [LARGE SCALE GENOMIC DNA]</scope>
    <source>
        <strain>Denwood</strain>
        <strain evidence="3">Zambia</strain>
    </source>
</reference>
<dbReference type="AlphaFoldDB" id="A0A183NQ37"/>
<dbReference type="Proteomes" id="UP000269396">
    <property type="component" value="Unassembled WGS sequence"/>
</dbReference>
<gene>
    <name evidence="2" type="ORF">SMTD_LOCUS4223</name>
</gene>
<keyword evidence="3" id="KW-1185">Reference proteome</keyword>
<sequence length="39" mass="4113">MIRALLSSGERLKTSSCSPASSKKYVSTSSTNFSTKGTL</sequence>
<accession>A0A183NQ37</accession>
<dbReference type="EMBL" id="UZAL01010885">
    <property type="protein sequence ID" value="VDP04369.1"/>
    <property type="molecule type" value="Genomic_DNA"/>
</dbReference>
<organism evidence="2 3">
    <name type="scientific">Schistosoma mattheei</name>
    <dbReference type="NCBI Taxonomy" id="31246"/>
    <lineage>
        <taxon>Eukaryota</taxon>
        <taxon>Metazoa</taxon>
        <taxon>Spiralia</taxon>
        <taxon>Lophotrochozoa</taxon>
        <taxon>Platyhelminthes</taxon>
        <taxon>Trematoda</taxon>
        <taxon>Digenea</taxon>
        <taxon>Strigeidida</taxon>
        <taxon>Schistosomatoidea</taxon>
        <taxon>Schistosomatidae</taxon>
        <taxon>Schistosoma</taxon>
    </lineage>
</organism>
<evidence type="ECO:0000313" key="2">
    <source>
        <dbReference type="EMBL" id="VDP04369.1"/>
    </source>
</evidence>